<reference evidence="6 7" key="1">
    <citation type="submission" date="2017-06" db="EMBL/GenBank/DDBJ databases">
        <title>Reclassification of a Polynucleobacter cosmopolitanus strain isolated from tropical Lake Victoria as Polynucleobacter victoriensis comb. nov.</title>
        <authorList>
            <person name="Hahn M.W."/>
        </authorList>
    </citation>
    <scope>NUCLEOTIDE SEQUENCE [LARGE SCALE GENOMIC DNA]</scope>
    <source>
        <strain evidence="6 7">MWH-MoIso2</strain>
    </source>
</reference>
<dbReference type="GO" id="GO:0016757">
    <property type="term" value="F:glycosyltransferase activity"/>
    <property type="evidence" value="ECO:0007669"/>
    <property type="project" value="UniProtKB-KW"/>
</dbReference>
<keyword evidence="4" id="KW-0812">Transmembrane</keyword>
<protein>
    <submittedName>
        <fullName evidence="6">Glycosyl transferase family 2</fullName>
    </submittedName>
</protein>
<evidence type="ECO:0000313" key="7">
    <source>
        <dbReference type="Proteomes" id="UP000215188"/>
    </source>
</evidence>
<dbReference type="Gene3D" id="3.90.550.10">
    <property type="entry name" value="Spore Coat Polysaccharide Biosynthesis Protein SpsA, Chain A"/>
    <property type="match status" value="1"/>
</dbReference>
<dbReference type="AlphaFoldDB" id="A0A229FW80"/>
<dbReference type="SUPFAM" id="SSF53448">
    <property type="entry name" value="Nucleotide-diphospho-sugar transferases"/>
    <property type="match status" value="1"/>
</dbReference>
<dbReference type="InterPro" id="IPR029044">
    <property type="entry name" value="Nucleotide-diphossugar_trans"/>
</dbReference>
<gene>
    <name evidence="6" type="ORF">AOC33_03770</name>
</gene>
<accession>A0A229FW80</accession>
<dbReference type="PANTHER" id="PTHR43179:SF12">
    <property type="entry name" value="GALACTOFURANOSYLTRANSFERASE GLFT2"/>
    <property type="match status" value="1"/>
</dbReference>
<keyword evidence="2" id="KW-0328">Glycosyltransferase</keyword>
<dbReference type="PANTHER" id="PTHR43179">
    <property type="entry name" value="RHAMNOSYLTRANSFERASE WBBL"/>
    <property type="match status" value="1"/>
</dbReference>
<dbReference type="OrthoDB" id="9771846at2"/>
<evidence type="ECO:0000256" key="4">
    <source>
        <dbReference type="SAM" id="Phobius"/>
    </source>
</evidence>
<keyword evidence="3 6" id="KW-0808">Transferase</keyword>
<dbReference type="Pfam" id="PF00535">
    <property type="entry name" value="Glycos_transf_2"/>
    <property type="match status" value="1"/>
</dbReference>
<evidence type="ECO:0000256" key="3">
    <source>
        <dbReference type="ARBA" id="ARBA00022679"/>
    </source>
</evidence>
<dbReference type="RefSeq" id="WP_089515232.1">
    <property type="nucleotide sequence ID" value="NZ_NJGG01000001.1"/>
</dbReference>
<dbReference type="EMBL" id="NJGG01000001">
    <property type="protein sequence ID" value="OXL16204.1"/>
    <property type="molecule type" value="Genomic_DNA"/>
</dbReference>
<evidence type="ECO:0000259" key="5">
    <source>
        <dbReference type="Pfam" id="PF00535"/>
    </source>
</evidence>
<proteinExistence type="inferred from homology"/>
<sequence>MNKVAAVVVTFNRPKELKLVVQALLDQTVKPNTIIVIDNAGPLPAIDVLAPHPNLKIIRLSENTGGAGGFSQGIYEALKLDTDWIWLMDDDAIPRVDALEKLIDATKTSEENIGALCGCVYEYDAIATAHRRNINFLFGFESSLPVSAYKADVEIQTGSFVGFFVRSIVPKTIGLPNTDYFLAYDDTEYSLRIQRNGWRLKLVPGSKIDHLRPQGSRLRHGEFSQKHFYNVRNRLITMRNYCSWPLLALIWASCVGVAIWLRTDKRFSEKNRNLFVMAILDGWAGKLGKL</sequence>
<evidence type="ECO:0000256" key="1">
    <source>
        <dbReference type="ARBA" id="ARBA00006739"/>
    </source>
</evidence>
<comment type="caution">
    <text evidence="6">The sequence shown here is derived from an EMBL/GenBank/DDBJ whole genome shotgun (WGS) entry which is preliminary data.</text>
</comment>
<dbReference type="Proteomes" id="UP000215188">
    <property type="component" value="Unassembled WGS sequence"/>
</dbReference>
<name>A0A229FW80_9BURK</name>
<keyword evidence="4" id="KW-0472">Membrane</keyword>
<evidence type="ECO:0000313" key="6">
    <source>
        <dbReference type="EMBL" id="OXL16204.1"/>
    </source>
</evidence>
<organism evidence="6 7">
    <name type="scientific">Polynucleobacter cosmopolitanus</name>
    <dbReference type="NCBI Taxonomy" id="351345"/>
    <lineage>
        <taxon>Bacteria</taxon>
        <taxon>Pseudomonadati</taxon>
        <taxon>Pseudomonadota</taxon>
        <taxon>Betaproteobacteria</taxon>
        <taxon>Burkholderiales</taxon>
        <taxon>Burkholderiaceae</taxon>
        <taxon>Polynucleobacter</taxon>
    </lineage>
</organism>
<dbReference type="InterPro" id="IPR001173">
    <property type="entry name" value="Glyco_trans_2-like"/>
</dbReference>
<keyword evidence="7" id="KW-1185">Reference proteome</keyword>
<comment type="similarity">
    <text evidence="1">Belongs to the glycosyltransferase 2 family.</text>
</comment>
<keyword evidence="4" id="KW-1133">Transmembrane helix</keyword>
<feature type="domain" description="Glycosyltransferase 2-like" evidence="5">
    <location>
        <begin position="7"/>
        <end position="135"/>
    </location>
</feature>
<feature type="transmembrane region" description="Helical" evidence="4">
    <location>
        <begin position="243"/>
        <end position="261"/>
    </location>
</feature>
<evidence type="ECO:0000256" key="2">
    <source>
        <dbReference type="ARBA" id="ARBA00022676"/>
    </source>
</evidence>